<sequence>MRVLGSGQGLSLLTCKRWYMRIAAKSREVSAVTVSNGLAASLDLRLLVVFDAVMRKGSLTVAGDSLGMSQPLVSQSLARLRQYFGDPLFVRVSGGMSPTPRAHELAPKIALMIQLMQEALEGSTDFDPATSSRTFSFAATDFGAAFLLPKLLSFLSRNAPGIRVRATNAPRHGVDEMLEQGEVDVAVGSFAVNRQAFYQRRLYYSDYVCLVRRAHPTIHGNLTRSDYLSASHALVAPLPTGYEALERFLLENIPAARFAVIVPNFLTAITTLPSSDALFTVSRRAGEQISQLLGAQVLELPVDIPGFTVRQFWHERFHKDSANKWFRDLIYTLLANPDGLEGVDGLAPPDSTTLGG</sequence>
<dbReference type="InterPro" id="IPR050389">
    <property type="entry name" value="LysR-type_TF"/>
</dbReference>
<dbReference type="Pfam" id="PF03466">
    <property type="entry name" value="LysR_substrate"/>
    <property type="match status" value="1"/>
</dbReference>
<reference evidence="8 9" key="1">
    <citation type="submission" date="2016-04" db="EMBL/GenBank/DDBJ databases">
        <title>Reclassification of Paraburkholderia panaciterrae (Farh et al. 2015) Dobritsa &amp; Samadpour 2016 as a later homotypic synonym of Paraburkholderia ginsengiterrae (Farh et al. 2015) Dobritsa &amp; Samadpour 2016.</title>
        <authorList>
            <person name="Dobritsa A.P."/>
            <person name="Kutumbaka K."/>
            <person name="Samadpour M."/>
        </authorList>
    </citation>
    <scope>NUCLEOTIDE SEQUENCE [LARGE SCALE GENOMIC DNA]</scope>
    <source>
        <strain evidence="7 9">DCY85</strain>
        <strain evidence="6 8">DCY85-1</strain>
    </source>
</reference>
<feature type="domain" description="HTH lysR-type" evidence="5">
    <location>
        <begin position="42"/>
        <end position="99"/>
    </location>
</feature>
<evidence type="ECO:0000313" key="6">
    <source>
        <dbReference type="EMBL" id="OAJ52484.1"/>
    </source>
</evidence>
<dbReference type="Gene3D" id="1.10.10.10">
    <property type="entry name" value="Winged helix-like DNA-binding domain superfamily/Winged helix DNA-binding domain"/>
    <property type="match status" value="1"/>
</dbReference>
<dbReference type="SUPFAM" id="SSF53850">
    <property type="entry name" value="Periplasmic binding protein-like II"/>
    <property type="match status" value="1"/>
</dbReference>
<dbReference type="Gene3D" id="3.40.190.10">
    <property type="entry name" value="Periplasmic binding protein-like II"/>
    <property type="match status" value="2"/>
</dbReference>
<dbReference type="EMBL" id="LXJZ01000231">
    <property type="protein sequence ID" value="OAJ52484.1"/>
    <property type="molecule type" value="Genomic_DNA"/>
</dbReference>
<dbReference type="PANTHER" id="PTHR30118">
    <property type="entry name" value="HTH-TYPE TRANSCRIPTIONAL REGULATOR LEUO-RELATED"/>
    <property type="match status" value="1"/>
</dbReference>
<dbReference type="CDD" id="cd08459">
    <property type="entry name" value="PBP2_DntR_NahR_LinR_like"/>
    <property type="match status" value="1"/>
</dbReference>
<gene>
    <name evidence="6" type="ORF">A6V36_13825</name>
    <name evidence="7" type="ORF">A6V37_09380</name>
</gene>
<keyword evidence="2" id="KW-0805">Transcription regulation</keyword>
<proteinExistence type="inferred from homology"/>
<evidence type="ECO:0000256" key="3">
    <source>
        <dbReference type="ARBA" id="ARBA00023125"/>
    </source>
</evidence>
<dbReference type="Proteomes" id="UP000078116">
    <property type="component" value="Unassembled WGS sequence"/>
</dbReference>
<dbReference type="InterPro" id="IPR036390">
    <property type="entry name" value="WH_DNA-bd_sf"/>
</dbReference>
<organism evidence="7 9">
    <name type="scientific">Paraburkholderia ginsengiterrae</name>
    <dbReference type="NCBI Taxonomy" id="1462993"/>
    <lineage>
        <taxon>Bacteria</taxon>
        <taxon>Pseudomonadati</taxon>
        <taxon>Pseudomonadota</taxon>
        <taxon>Betaproteobacteria</taxon>
        <taxon>Burkholderiales</taxon>
        <taxon>Burkholderiaceae</taxon>
        <taxon>Paraburkholderia</taxon>
    </lineage>
</organism>
<dbReference type="GO" id="GO:0003677">
    <property type="term" value="F:DNA binding"/>
    <property type="evidence" value="ECO:0007669"/>
    <property type="project" value="UniProtKB-KW"/>
</dbReference>
<evidence type="ECO:0000256" key="1">
    <source>
        <dbReference type="ARBA" id="ARBA00009437"/>
    </source>
</evidence>
<dbReference type="AlphaFoldDB" id="A0A1A9MY63"/>
<evidence type="ECO:0000256" key="2">
    <source>
        <dbReference type="ARBA" id="ARBA00023015"/>
    </source>
</evidence>
<name>A0A1A9MY63_9BURK</name>
<evidence type="ECO:0000313" key="9">
    <source>
        <dbReference type="Proteomes" id="UP000078116"/>
    </source>
</evidence>
<dbReference type="InterPro" id="IPR005119">
    <property type="entry name" value="LysR_subst-bd"/>
</dbReference>
<comment type="caution">
    <text evidence="7">The sequence shown here is derived from an EMBL/GenBank/DDBJ whole genome shotgun (WGS) entry which is preliminary data.</text>
</comment>
<evidence type="ECO:0000259" key="5">
    <source>
        <dbReference type="PROSITE" id="PS50931"/>
    </source>
</evidence>
<dbReference type="Proteomes" id="UP000077961">
    <property type="component" value="Unassembled WGS sequence"/>
</dbReference>
<protein>
    <recommendedName>
        <fullName evidence="5">HTH lysR-type domain-containing protein</fullName>
    </recommendedName>
</protein>
<comment type="similarity">
    <text evidence="1">Belongs to the LysR transcriptional regulatory family.</text>
</comment>
<dbReference type="SUPFAM" id="SSF46785">
    <property type="entry name" value="Winged helix' DNA-binding domain"/>
    <property type="match status" value="1"/>
</dbReference>
<dbReference type="OrthoDB" id="5495633at2"/>
<dbReference type="PRINTS" id="PR00039">
    <property type="entry name" value="HTHLYSR"/>
</dbReference>
<dbReference type="EMBL" id="LXKA01000371">
    <property type="protein sequence ID" value="OAJ52641.1"/>
    <property type="molecule type" value="Genomic_DNA"/>
</dbReference>
<dbReference type="Pfam" id="PF00126">
    <property type="entry name" value="HTH_1"/>
    <property type="match status" value="1"/>
</dbReference>
<keyword evidence="8" id="KW-1185">Reference proteome</keyword>
<evidence type="ECO:0000313" key="7">
    <source>
        <dbReference type="EMBL" id="OAJ52641.1"/>
    </source>
</evidence>
<keyword evidence="3" id="KW-0238">DNA-binding</keyword>
<evidence type="ECO:0000256" key="4">
    <source>
        <dbReference type="ARBA" id="ARBA00023163"/>
    </source>
</evidence>
<accession>A0A1A9MY63</accession>
<dbReference type="GO" id="GO:0003700">
    <property type="term" value="F:DNA-binding transcription factor activity"/>
    <property type="evidence" value="ECO:0007669"/>
    <property type="project" value="InterPro"/>
</dbReference>
<dbReference type="InterPro" id="IPR036388">
    <property type="entry name" value="WH-like_DNA-bd_sf"/>
</dbReference>
<dbReference type="STRING" id="1462993.A6V36_13825"/>
<keyword evidence="4" id="KW-0804">Transcription</keyword>
<dbReference type="InterPro" id="IPR000847">
    <property type="entry name" value="LysR_HTH_N"/>
</dbReference>
<dbReference type="PANTHER" id="PTHR30118:SF15">
    <property type="entry name" value="TRANSCRIPTIONAL REGULATORY PROTEIN"/>
    <property type="match status" value="1"/>
</dbReference>
<dbReference type="PROSITE" id="PS50931">
    <property type="entry name" value="HTH_LYSR"/>
    <property type="match status" value="1"/>
</dbReference>
<evidence type="ECO:0000313" key="8">
    <source>
        <dbReference type="Proteomes" id="UP000077961"/>
    </source>
</evidence>